<comment type="caution">
    <text evidence="1">The sequence shown here is derived from an EMBL/GenBank/DDBJ whole genome shotgun (WGS) entry which is preliminary data.</text>
</comment>
<proteinExistence type="predicted"/>
<reference evidence="1 2" key="1">
    <citation type="submission" date="2019-04" db="EMBL/GenBank/DDBJ databases">
        <title>Bacillus caeni sp. nov., a bacterium isolated from mangrove sediment.</title>
        <authorList>
            <person name="Huang H."/>
            <person name="Mo K."/>
            <person name="Hu Y."/>
        </authorList>
    </citation>
    <scope>NUCLEOTIDE SEQUENCE [LARGE SCALE GENOMIC DNA]</scope>
    <source>
        <strain evidence="1 2">HB172195</strain>
    </source>
</reference>
<dbReference type="AlphaFoldDB" id="A0A5R9FCD8"/>
<accession>A0A5R9FCD8</accession>
<dbReference type="PROSITE" id="PS51257">
    <property type="entry name" value="PROKAR_LIPOPROTEIN"/>
    <property type="match status" value="1"/>
</dbReference>
<sequence>MRNVLIIVSIVFIAGCSSFSDSIYNFDEALPFSSREYYRTVTERNEIGIASSESIQSEALYKEIKQELLRNGYIKDVIFLSHGEQTVLALSSGAYFQTELADNQEQIKALLSEKGLSAKIVTHPGHVRIAKNLKTHSGNRNEEWIEKWEELIGRQS</sequence>
<evidence type="ECO:0000313" key="1">
    <source>
        <dbReference type="EMBL" id="TLS39328.1"/>
    </source>
</evidence>
<gene>
    <name evidence="1" type="ORF">FCL54_03215</name>
</gene>
<dbReference type="EMBL" id="SWLG01000001">
    <property type="protein sequence ID" value="TLS39328.1"/>
    <property type="molecule type" value="Genomic_DNA"/>
</dbReference>
<dbReference type="Proteomes" id="UP000308230">
    <property type="component" value="Unassembled WGS sequence"/>
</dbReference>
<name>A0A5R9FCD8_9BACL</name>
<keyword evidence="2" id="KW-1185">Reference proteome</keyword>
<protein>
    <submittedName>
        <fullName evidence="1">Uncharacterized protein</fullName>
    </submittedName>
</protein>
<evidence type="ECO:0000313" key="2">
    <source>
        <dbReference type="Proteomes" id="UP000308230"/>
    </source>
</evidence>
<dbReference type="RefSeq" id="WP_138123063.1">
    <property type="nucleotide sequence ID" value="NZ_SWLG01000001.1"/>
</dbReference>
<organism evidence="1 2">
    <name type="scientific">Exobacillus caeni</name>
    <dbReference type="NCBI Taxonomy" id="2574798"/>
    <lineage>
        <taxon>Bacteria</taxon>
        <taxon>Bacillati</taxon>
        <taxon>Bacillota</taxon>
        <taxon>Bacilli</taxon>
        <taxon>Bacillales</taxon>
        <taxon>Guptibacillaceae</taxon>
        <taxon>Exobacillus</taxon>
    </lineage>
</organism>